<gene>
    <name evidence="3" type="ORF">KME25_33475</name>
</gene>
<evidence type="ECO:0000256" key="1">
    <source>
        <dbReference type="SAM" id="Coils"/>
    </source>
</evidence>
<reference evidence="3" key="1">
    <citation type="submission" date="2021-05" db="EMBL/GenBank/DDBJ databases">
        <authorList>
            <person name="Pietrasiak N."/>
            <person name="Ward R."/>
            <person name="Stajich J.E."/>
            <person name="Kurbessoian T."/>
        </authorList>
    </citation>
    <scope>NUCLEOTIDE SEQUENCE</scope>
    <source>
        <strain evidence="3">CPER-KK1</strain>
    </source>
</reference>
<protein>
    <recommendedName>
        <fullName evidence="2">Telomere resolvase ResT/TelK catalytic domain-containing protein</fullName>
    </recommendedName>
</protein>
<evidence type="ECO:0000313" key="4">
    <source>
        <dbReference type="Proteomes" id="UP000753908"/>
    </source>
</evidence>
<proteinExistence type="predicted"/>
<dbReference type="Pfam" id="PF16684">
    <property type="entry name" value="ResT-TelK_cat"/>
    <property type="match status" value="1"/>
</dbReference>
<name>A0A951UDU2_9CYAN</name>
<feature type="domain" description="Telomere resolvase ResT/TelK catalytic" evidence="2">
    <location>
        <begin position="120"/>
        <end position="313"/>
    </location>
</feature>
<accession>A0A951UDU2</accession>
<evidence type="ECO:0000259" key="2">
    <source>
        <dbReference type="Pfam" id="PF16684"/>
    </source>
</evidence>
<organism evidence="3 4">
    <name type="scientific">Symplocastrum torsivum CPER-KK1</name>
    <dbReference type="NCBI Taxonomy" id="450513"/>
    <lineage>
        <taxon>Bacteria</taxon>
        <taxon>Bacillati</taxon>
        <taxon>Cyanobacteriota</taxon>
        <taxon>Cyanophyceae</taxon>
        <taxon>Oscillatoriophycideae</taxon>
        <taxon>Oscillatoriales</taxon>
        <taxon>Microcoleaceae</taxon>
        <taxon>Symplocastrum</taxon>
    </lineage>
</organism>
<dbReference type="AlphaFoldDB" id="A0A951UDU2"/>
<feature type="coiled-coil region" evidence="1">
    <location>
        <begin position="377"/>
        <end position="414"/>
    </location>
</feature>
<dbReference type="Gene3D" id="1.10.443.30">
    <property type="entry name" value="Telomere resolvase"/>
    <property type="match status" value="1"/>
</dbReference>
<sequence length="594" mass="67516">MSKALQKQIDQLFEATKDLKSLEEIKPYCDRFNEWVNTNTSYSQKSLGTVLSRYGFYKKFKSIKLEQGLNAEAIAKHDENGNVKGQELKHYAVLMCGLDRDHWKQRNETTRVIGRLGNDQEIDPEAYLEVTGQLLESADPHKLAVGIIAATGRRPHEIIARAKFAPIEGQAYQVQFEGQGKKRGDKPVFPIATLYPGEYIIKCLYRLRREGSTRVLLREVANDFPNDLAAQNQSIDSRRNGSLNRVVREYFGDKGEKEPVLAFRYEEEQDNCKALRAAYGALATERDCGRSVGSKMLHYARLLGHFVKENPTDKELQNIATSLGYADYFTTKPVLFPTAPEKEKTTSIRINEFDLEPLKKLQQDWELPNQQSVVTRLIESQEKIAELAKQLLEAKTQINQLQKEKEEMLQVQNQQVTVSKTELEAMIERMVTQKIEQALSNFPTTQQASQSKPTTQAPVKEQEVIDWAGMSNADLWLTKVKGASEEKIRRSYEAICLYNNTVATGEDDRLAITNQALRELSGVNGLIVGDWIKAHADEVISHNSKYEMQNSKDPSKAETYYNKRHGSEKITKILSLVNEQYLDGEALKSQQIKS</sequence>
<comment type="caution">
    <text evidence="3">The sequence shown here is derived from an EMBL/GenBank/DDBJ whole genome shotgun (WGS) entry which is preliminary data.</text>
</comment>
<dbReference type="InterPro" id="IPR038280">
    <property type="entry name" value="ResT/TelK_cat_sf"/>
</dbReference>
<keyword evidence="1" id="KW-0175">Coiled coil</keyword>
<dbReference type="EMBL" id="JAHHIF010000090">
    <property type="protein sequence ID" value="MBW4549282.1"/>
    <property type="molecule type" value="Genomic_DNA"/>
</dbReference>
<reference evidence="3" key="2">
    <citation type="journal article" date="2022" name="Microbiol. Resour. Announc.">
        <title>Metagenome Sequencing to Explore Phylogenomics of Terrestrial Cyanobacteria.</title>
        <authorList>
            <person name="Ward R.D."/>
            <person name="Stajich J.E."/>
            <person name="Johansen J.R."/>
            <person name="Huntemann M."/>
            <person name="Clum A."/>
            <person name="Foster B."/>
            <person name="Foster B."/>
            <person name="Roux S."/>
            <person name="Palaniappan K."/>
            <person name="Varghese N."/>
            <person name="Mukherjee S."/>
            <person name="Reddy T.B.K."/>
            <person name="Daum C."/>
            <person name="Copeland A."/>
            <person name="Chen I.A."/>
            <person name="Ivanova N.N."/>
            <person name="Kyrpides N.C."/>
            <person name="Shapiro N."/>
            <person name="Eloe-Fadrosh E.A."/>
            <person name="Pietrasiak N."/>
        </authorList>
    </citation>
    <scope>NUCLEOTIDE SEQUENCE</scope>
    <source>
        <strain evidence="3">CPER-KK1</strain>
    </source>
</reference>
<dbReference type="Proteomes" id="UP000753908">
    <property type="component" value="Unassembled WGS sequence"/>
</dbReference>
<dbReference type="InterPro" id="IPR032047">
    <property type="entry name" value="ResT/TelK_cat"/>
</dbReference>
<evidence type="ECO:0000313" key="3">
    <source>
        <dbReference type="EMBL" id="MBW4549282.1"/>
    </source>
</evidence>